<keyword evidence="2" id="KW-1133">Transmembrane helix</keyword>
<dbReference type="GO" id="GO:0033299">
    <property type="term" value="P:secretion of lysosomal enzymes"/>
    <property type="evidence" value="ECO:0007669"/>
    <property type="project" value="TreeGrafter"/>
</dbReference>
<evidence type="ECO:0000256" key="2">
    <source>
        <dbReference type="SAM" id="Phobius"/>
    </source>
</evidence>
<dbReference type="Pfam" id="PF09992">
    <property type="entry name" value="NAGPA"/>
    <property type="match status" value="1"/>
</dbReference>
<name>A0A7S3DJ58_9EUKA</name>
<feature type="domain" description="Phosphodiester glycosidase" evidence="4">
    <location>
        <begin position="89"/>
        <end position="265"/>
    </location>
</feature>
<organism evidence="5">
    <name type="scientific">Palpitomonas bilix</name>
    <dbReference type="NCBI Taxonomy" id="652834"/>
    <lineage>
        <taxon>Eukaryota</taxon>
        <taxon>Eukaryota incertae sedis</taxon>
    </lineage>
</organism>
<accession>A0A7S3DJ58</accession>
<evidence type="ECO:0000259" key="4">
    <source>
        <dbReference type="Pfam" id="PF09992"/>
    </source>
</evidence>
<dbReference type="PANTHER" id="PTHR40446">
    <property type="entry name" value="N-ACETYLGLUCOSAMINE-1-PHOSPHODIESTER ALPHA-N-ACETYLGLUCOSAMINIDASE"/>
    <property type="match status" value="1"/>
</dbReference>
<keyword evidence="2" id="KW-0812">Transmembrane</keyword>
<feature type="chain" id="PRO_5031036428" description="Phosphodiester glycosidase domain-containing protein" evidence="3">
    <location>
        <begin position="23"/>
        <end position="457"/>
    </location>
</feature>
<proteinExistence type="predicted"/>
<evidence type="ECO:0000256" key="3">
    <source>
        <dbReference type="SAM" id="SignalP"/>
    </source>
</evidence>
<feature type="transmembrane region" description="Helical" evidence="2">
    <location>
        <begin position="326"/>
        <end position="350"/>
    </location>
</feature>
<reference evidence="5" key="1">
    <citation type="submission" date="2021-01" db="EMBL/GenBank/DDBJ databases">
        <authorList>
            <person name="Corre E."/>
            <person name="Pelletier E."/>
            <person name="Niang G."/>
            <person name="Scheremetjew M."/>
            <person name="Finn R."/>
            <person name="Kale V."/>
            <person name="Holt S."/>
            <person name="Cochrane G."/>
            <person name="Meng A."/>
            <person name="Brown T."/>
            <person name="Cohen L."/>
        </authorList>
    </citation>
    <scope>NUCLEOTIDE SEQUENCE</scope>
    <source>
        <strain evidence="5">NIES-2562</strain>
    </source>
</reference>
<feature type="compositionally biased region" description="Acidic residues" evidence="1">
    <location>
        <begin position="419"/>
        <end position="429"/>
    </location>
</feature>
<protein>
    <recommendedName>
        <fullName evidence="4">Phosphodiester glycosidase domain-containing protein</fullName>
    </recommendedName>
</protein>
<evidence type="ECO:0000256" key="1">
    <source>
        <dbReference type="SAM" id="MobiDB-lite"/>
    </source>
</evidence>
<sequence>MLTFCLSLLSVFASVLLPPVCGDELIGTWRGKPLARHTQLGFRGRYGSFTRAQFFEVVSAADTVRVFEPLGGGCGRGKSTVKEAAKEYGCDIAVNGALFNTSSFDCFSNVVTNGIPRVVKQLGNVHFGVKKDGSLFMGYLNVSDVVNLKTNKTPFKELIGGAIWLVENGTNVVERSAAEEDISFQETGRGFVSVRSARTALGYDKDGRLLLMAVEGKTWTDGVNLYELADQMIEMGAVMAMNLDGGGSTTAVVYDGLVTANYPSDMCTQPPKNVKGSDGEWVFAPVDEPFGRCEREVTTLVCAIGDREEQEHNGEDEQAWTGAEKMATGVLVVNALLFGVGGIAICVAAVRRRRGRYGSARKHQRWSMLPTTDEDGDGDASEFSRASSLGSLGRMGEAVRTVNVERSEETNGGQNLIGSEEEEEEEEDLFVAGAHSPSAVVEMQGGAEERNSGKEEV</sequence>
<keyword evidence="2" id="KW-0472">Membrane</keyword>
<feature type="region of interest" description="Disordered" evidence="1">
    <location>
        <begin position="361"/>
        <end position="389"/>
    </location>
</feature>
<dbReference type="AlphaFoldDB" id="A0A7S3DJ58"/>
<feature type="signal peptide" evidence="3">
    <location>
        <begin position="1"/>
        <end position="22"/>
    </location>
</feature>
<dbReference type="PANTHER" id="PTHR40446:SF2">
    <property type="entry name" value="N-ACETYLGLUCOSAMINE-1-PHOSPHODIESTER ALPHA-N-ACETYLGLUCOSAMINIDASE"/>
    <property type="match status" value="1"/>
</dbReference>
<gene>
    <name evidence="5" type="ORF">PBIL07802_LOCUS21093</name>
</gene>
<dbReference type="EMBL" id="HBIB01032562">
    <property type="protein sequence ID" value="CAE0258827.1"/>
    <property type="molecule type" value="Transcribed_RNA"/>
</dbReference>
<dbReference type="InterPro" id="IPR018711">
    <property type="entry name" value="NAGPA"/>
</dbReference>
<feature type="compositionally biased region" description="Basic and acidic residues" evidence="1">
    <location>
        <begin position="447"/>
        <end position="457"/>
    </location>
</feature>
<evidence type="ECO:0000313" key="5">
    <source>
        <dbReference type="EMBL" id="CAE0258827.1"/>
    </source>
</evidence>
<feature type="region of interest" description="Disordered" evidence="1">
    <location>
        <begin position="403"/>
        <end position="457"/>
    </location>
</feature>
<keyword evidence="3" id="KW-0732">Signal</keyword>